<dbReference type="RefSeq" id="WP_319968363.1">
    <property type="nucleotide sequence ID" value="NZ_JAXAVW010000020.1"/>
</dbReference>
<dbReference type="NCBIfam" id="TIGR03696">
    <property type="entry name" value="Rhs_assc_core"/>
    <property type="match status" value="1"/>
</dbReference>
<name>A0ABU4T589_9PSEU</name>
<dbReference type="SUPFAM" id="SSF49899">
    <property type="entry name" value="Concanavalin A-like lectins/glucanases"/>
    <property type="match status" value="1"/>
</dbReference>
<sequence length="3235" mass="347048">MVGRRAGRFRAPKYLVPLLGLLLTVTLVVGVAGPGFTSLLPWFGNAARELEEQLDKARGLASKQDGSSPDGLASESDKREGNRGLPVSEQSKYGAPEYKKAGDGARNTAKVTTGPTTRTGFDAKTSVEVPEQRGRHETTYRNADGTLTTQFSDGPLNFQRPDGSWAPVDPALVAENGQWRNKADSVDLRLAGAANAPDLVKVKLDDAHEFAYGLAGARNIAGQQNGTTVTYPGVADHADLRVESAPGGAKEILVLHDRAAARTWDFPLRLKGLTPKVVDGSVTLTDASGRERLRIPAGFMTDSAGRAEGAETPQSHGVRYEIVDNGRTLRVSLDSAWLDDPARVYPVLVDPSVFEGGATESKRIRTGGGAPGASELHVGRDTGGGNNTALIKFPSVAQRLANHKIFGASLQVVNYDSTTCKATQVNVHQVAAAWTNTSGPDGAPSLGPVIGGAAFSHGYMSTGQTRSACPAAPELIALGDAGTDMVQSWVHGTAPDNGIALRAGTYANTSGFKKFTGTASANPPKLFVTHSPYDAKYVISQPIPDPPVTSQLDGKIKIKVTNTGANTWDAGYNLAYKIFNTKKNNQHEDTPQAATLPHNVPRGGEVELNATIGKLPIGSYVLEFTMRHGTKTFTDEQVAPARITLEVFNIPPVVTGQYPLAGHSTETLQPQLWAKAEDHENDPLTYKFQVCEQDEAGNPVSCFDSGLQPNVYWTVPAGKLRWDRVYYWRTFAYDGNGESEGIKFSALITSVPQPEVTSRMGNAPYTGNGLGFDPMVGNYTTAAVDSAAATVGPELNVARTYNSLDPRGNLTFGSGWSSRYDMRVVPDADGSGNVVVTYPDGQQVRFGQNPDGSYTPPPGRAATLTKVASDWKLIDKDRTVYTFRFDGALVSIKDSAGRLVDLTHDTEGRLWKAISRTSNRTLTFAWTADGKHVEFVRTEPVDGSALEWKYVYDNDRLLEACNPTGKCTRYAYEDGSHYRSTVLDSRPDSYWRLGEAGGADANSQIGVKLGKDMAKFVNVDQSNQYKPGALGGSDDRAVHLNGNSFVQLPEKSVNKHRDLSVELWFRGTSAGPLFSYHDKAVDQSPGAGVPVLYVGSDGKLRGQFWNGVIDPITSLVAVNDGNWHHVVLSGSLATQTMFLDGKVVASRQGVIDHPRLEYAYAGTAFTVGAFPAIAGGRTHFTGEVDELAFYARPLGENQVATHWAAREPGDQLTSVRLPSQRVAATVSYDHVHDRMREYTDSDGGRWQLGVPTVGGDERNIIRSVRIVDPGGRPQYFDFDGLKGRLLRQVTPIGAAARPEDVIGRDCTTNADGFVTCSGLVVALGVRLFGYDESGFQQTIIDENGETATLVHDDRGNLSRKISCREENNCQTTYYTYQAPTADPTDPKTDKLIESRDARSSGPTDDTYLTRSVYTDFGDLQQETNPDGGSTFHTYTDGSTFAYGSTTAKEPARLLKSTSDPRGSATINKYYANGDLAETTSPSGLRTVFTYDVLGRKKTATEFSDAQPQGVQTSYKYDKLGRVTEVTYPSTKNAVSGATHTETAKTTYDDDGNTTAAELVDSADPGNSRASTFEFDDFGRMIKTVGPVGNEASFGYDNFGNRTWAVDANGVKTVYTYTARNKVAQVRMVGWHGKAITPGATGFEPLDPDDPLPDLVLESNQYDHNGRLLIQSDAMGRRTEYDYYRDGLVKEIKARADGGIETDPVTIQQNTYDAAGNLVRQVGLGGKVVTHEVDATGRLKSTTQEPDTLRRRTDYAYDLSGNITQVTRTGKHSNTGPFGAAFGETVEFEYDAYGRQVKETLRGPNGPVVTRKTYDQRDLVTTVTAPRGNVSGATVADHTTDYRYDERGRVISVISPPVTAEEHGSAPSVRRPTTITGYNAFGDVTEVRNPAGGVMKMAYDKAGRAVRTESPGYKAPGSTQTTVATVLAEYDSMGRPVKTTDPSGAAIWMYYDQRGRLVEKRDPNPDAPGEAGGSWRYSYTHNGELLSTTDPTGGENRRTYDQFSRPITQTVLELRPQPAAHETKLGYDAAGNLSTVTSPKNEITRIGYDQLGQKTSVTDPAGVTTQFGYDSFGNQVYTKDGQGRASYQMLDQAGNKTLDASLSPAGQVLRTGRYTYDIAGNLLTSTDALGKVTKFAYDALGQLTSLEEPVSASESITTSYGYDTSGRRTRVTDGRGNPTFYTYNSLGKPESVIEPSTTAHPNPADRTWTTAYDGTGRPTVLTAPGGVTRTRTYDGLGRLTKEAGAGASVSTTDREIGYDLVGRPTSVSAPGGTNTYEYNNRGLMTSATGPSGDASFGYDEVGRLTSRTDAAGTTSFGYAQGRLASVADGVTGGGIAFGYNASGRVETMNYGAGRVRTFGYDDLGRETSDVTKDSTGGVLASVGYEYDLADRLKKKVSAGTAGAGEQTYGYDDLGRMTSWTSGGTTTAYAWDKSGNRIVNGAKTSTFDERNRVLSDGDYTYKYSARGTRDSRTSSGHEEKFDFDAFDRLTKVGAATYAYDALDRPVTRGSQQFKYAGIEMDAVKDSDATYGRGVFGELLSLASGADKRVLLSDKHGDVIGGLDGAQVKDSASYDPWGKVTASAGTKRNVGFQGDWTDPDSGHVNMGARWYEPSSGSFVSRDSVDQGGPGSGGFNRYAYGVGSPVNGFDPDGHGWFSDAVSWVGDNISTIGHTALDVAGLVPGLGEIADGINAVWYLAEGNYTDAALSAAGMIPFGGWGATAAKWGNRGYDAMRGADNVPTPRTPDAPHPRRPDGPNAGKGPDGMPLKKGDVPSAGKSLPDPRKLAAEAAARQAAAAAAALQAAIRRTAAAKAAVAKAVKSNPIPTLKAALKPRIANAKNIISAMPNAPARIVQTVVTNVQDLNKVYETIKTAMLGVGKEVVKEAAQAQVSETLTMMGAPYLGDILDLTGGGKKKKRTQDRGKNAKQEASGGASCPISWDSNSFDPSTPVLMADGTRKPIASVEVGDEVKATDPKTDQTATKKVTDVRSHVADRKLYKIVILTDSGVGQLVATDEHPFWVESVQKWVHAEDLKPGYRFTTADNRPAMVLGTRSFSKVQLVYNLTVDGLHTYYVGAVGGGRNAAADVLTHNSAAACDDDDEPSIYGEPDSRGRPTGIDTVLTKDNIGGNTDPKVDPVGWIPGGDYHRSHLLGAQLGGSNSDPLNFITLHARANTPGMRKFEGQVRKVVEDGENVRYRVTPIYKGSRLIPIGVTMEAEGDRGYHLSLSIRNIKGWKKKRR</sequence>
<dbReference type="InterPro" id="IPR013320">
    <property type="entry name" value="ConA-like_dom_sf"/>
</dbReference>
<dbReference type="Gene3D" id="2.60.40.10">
    <property type="entry name" value="Immunoglobulins"/>
    <property type="match status" value="1"/>
</dbReference>
<keyword evidence="4" id="KW-0255">Endonuclease</keyword>
<dbReference type="InterPro" id="IPR056823">
    <property type="entry name" value="TEN-like_YD-shell"/>
</dbReference>
<dbReference type="InterPro" id="IPR045351">
    <property type="entry name" value="DUF6531"/>
</dbReference>
<dbReference type="CDD" id="cd00110">
    <property type="entry name" value="LamG"/>
    <property type="match status" value="1"/>
</dbReference>
<dbReference type="InterPro" id="IPR003587">
    <property type="entry name" value="Hint_dom_N"/>
</dbReference>
<dbReference type="Gene3D" id="3.40.570.10">
    <property type="entry name" value="Extracellular Endonuclease, subunit A"/>
    <property type="match status" value="1"/>
</dbReference>
<dbReference type="CDD" id="cd00081">
    <property type="entry name" value="Hint"/>
    <property type="match status" value="1"/>
</dbReference>
<feature type="region of interest" description="Disordered" evidence="2">
    <location>
        <begin position="1958"/>
        <end position="1977"/>
    </location>
</feature>
<feature type="compositionally biased region" description="Polar residues" evidence="2">
    <location>
        <begin position="1533"/>
        <end position="1545"/>
    </location>
</feature>
<keyword evidence="4" id="KW-0540">Nuclease</keyword>
<proteinExistence type="predicted"/>
<dbReference type="InterPro" id="IPR031325">
    <property type="entry name" value="RHS_repeat"/>
</dbReference>
<feature type="domain" description="Hint" evidence="3">
    <location>
        <begin position="2938"/>
        <end position="3039"/>
    </location>
</feature>
<dbReference type="SUPFAM" id="SSF51294">
    <property type="entry name" value="Hedgehog/intein (Hint) domain"/>
    <property type="match status" value="1"/>
</dbReference>
<dbReference type="EMBL" id="JAXAVW010000020">
    <property type="protein sequence ID" value="MDX8033333.1"/>
    <property type="molecule type" value="Genomic_DNA"/>
</dbReference>
<reference evidence="4 5" key="1">
    <citation type="submission" date="2023-11" db="EMBL/GenBank/DDBJ databases">
        <title>Lentzea sokolovensis, sp. nov., Lentzea kristufkii, sp. nov., and Lentzea miocenensis, sp. nov., rare actinobacteria from Sokolov Coal Basin, Miocene lacustrine sediment, Czech Republic.</title>
        <authorList>
            <person name="Lara A."/>
            <person name="Kotroba L."/>
            <person name="Nouioui I."/>
            <person name="Neumann-Schaal M."/>
            <person name="Mast Y."/>
            <person name="Chronakova A."/>
        </authorList>
    </citation>
    <scope>NUCLEOTIDE SEQUENCE [LARGE SCALE GENOMIC DNA]</scope>
    <source>
        <strain evidence="4 5">BCCO 10_0856</strain>
    </source>
</reference>
<dbReference type="Pfam" id="PF07591">
    <property type="entry name" value="PT-HINT"/>
    <property type="match status" value="1"/>
</dbReference>
<keyword evidence="4" id="KW-0378">Hydrolase</keyword>
<dbReference type="Pfam" id="PF05593">
    <property type="entry name" value="RHS_repeat"/>
    <property type="match status" value="2"/>
</dbReference>
<dbReference type="PROSITE" id="PS50818">
    <property type="entry name" value="INTEIN_C_TER"/>
    <property type="match status" value="1"/>
</dbReference>
<feature type="region of interest" description="Disordered" evidence="2">
    <location>
        <begin position="1533"/>
        <end position="1552"/>
    </location>
</feature>
<dbReference type="CDD" id="cd20745">
    <property type="entry name" value="FIX_RhsA_AHH_HNH-like"/>
    <property type="match status" value="1"/>
</dbReference>
<dbReference type="Proteomes" id="UP001285521">
    <property type="component" value="Unassembled WGS sequence"/>
</dbReference>
<accession>A0ABU4T589</accession>
<evidence type="ECO:0000313" key="5">
    <source>
        <dbReference type="Proteomes" id="UP001285521"/>
    </source>
</evidence>
<feature type="compositionally biased region" description="Polar residues" evidence="2">
    <location>
        <begin position="109"/>
        <end position="119"/>
    </location>
</feature>
<dbReference type="InterPro" id="IPR013783">
    <property type="entry name" value="Ig-like_fold"/>
</dbReference>
<dbReference type="Pfam" id="PF13930">
    <property type="entry name" value="Endonuclea_NS_2"/>
    <property type="match status" value="1"/>
</dbReference>
<dbReference type="Gene3D" id="2.170.16.10">
    <property type="entry name" value="Hedgehog/Intein (Hint) domain"/>
    <property type="match status" value="1"/>
</dbReference>
<dbReference type="PANTHER" id="PTHR32305:SF15">
    <property type="entry name" value="PROTEIN RHSA-RELATED"/>
    <property type="match status" value="1"/>
</dbReference>
<dbReference type="Gene3D" id="2.180.10.10">
    <property type="entry name" value="RHS repeat-associated core"/>
    <property type="match status" value="6"/>
</dbReference>
<dbReference type="InterPro" id="IPR006530">
    <property type="entry name" value="YD"/>
</dbReference>
<dbReference type="NCBIfam" id="TIGR01643">
    <property type="entry name" value="YD_repeat_2x"/>
    <property type="match status" value="4"/>
</dbReference>
<feature type="region of interest" description="Disordered" evidence="2">
    <location>
        <begin position="361"/>
        <end position="381"/>
    </location>
</feature>
<feature type="region of interest" description="Disordered" evidence="2">
    <location>
        <begin position="2730"/>
        <end position="2783"/>
    </location>
</feature>
<dbReference type="Pfam" id="PF25023">
    <property type="entry name" value="TEN_YD-shell"/>
    <property type="match status" value="2"/>
</dbReference>
<protein>
    <submittedName>
        <fullName evidence="4">DNA/RNA non-specific endonuclease</fullName>
    </submittedName>
</protein>
<comment type="caution">
    <text evidence="4">The sequence shown here is derived from an EMBL/GenBank/DDBJ whole genome shotgun (WGS) entry which is preliminary data.</text>
</comment>
<dbReference type="Pfam" id="PF20148">
    <property type="entry name" value="DUF6531"/>
    <property type="match status" value="1"/>
</dbReference>
<dbReference type="InterPro" id="IPR044927">
    <property type="entry name" value="Endonuclea_NS_2"/>
</dbReference>
<gene>
    <name evidence="4" type="ORF">SK803_24205</name>
</gene>
<evidence type="ECO:0000313" key="4">
    <source>
        <dbReference type="EMBL" id="MDX8033333.1"/>
    </source>
</evidence>
<dbReference type="SMART" id="SM00306">
    <property type="entry name" value="HintN"/>
    <property type="match status" value="1"/>
</dbReference>
<feature type="region of interest" description="Disordered" evidence="2">
    <location>
        <begin position="55"/>
        <end position="135"/>
    </location>
</feature>
<feature type="region of interest" description="Disordered" evidence="2">
    <location>
        <begin position="2907"/>
        <end position="2939"/>
    </location>
</feature>
<dbReference type="Pfam" id="PF13385">
    <property type="entry name" value="Laminin_G_3"/>
    <property type="match status" value="1"/>
</dbReference>
<dbReference type="InterPro" id="IPR030934">
    <property type="entry name" value="Intein_C"/>
</dbReference>
<organism evidence="4 5">
    <name type="scientific">Lentzea miocenica</name>
    <dbReference type="NCBI Taxonomy" id="3095431"/>
    <lineage>
        <taxon>Bacteria</taxon>
        <taxon>Bacillati</taxon>
        <taxon>Actinomycetota</taxon>
        <taxon>Actinomycetes</taxon>
        <taxon>Pseudonocardiales</taxon>
        <taxon>Pseudonocardiaceae</taxon>
        <taxon>Lentzea</taxon>
    </lineage>
</organism>
<evidence type="ECO:0000256" key="2">
    <source>
        <dbReference type="SAM" id="MobiDB-lite"/>
    </source>
</evidence>
<dbReference type="Gene3D" id="2.60.120.200">
    <property type="match status" value="1"/>
</dbReference>
<keyword evidence="5" id="KW-1185">Reference proteome</keyword>
<dbReference type="NCBIfam" id="NF033679">
    <property type="entry name" value="DNRLRE_dom"/>
    <property type="match status" value="1"/>
</dbReference>
<dbReference type="InterPro" id="IPR036844">
    <property type="entry name" value="Hint_dom_sf"/>
</dbReference>
<dbReference type="InterPro" id="IPR044929">
    <property type="entry name" value="DNA/RNA_non-sp_Endonuclease_sf"/>
</dbReference>
<evidence type="ECO:0000259" key="3">
    <source>
        <dbReference type="SMART" id="SM00306"/>
    </source>
</evidence>
<dbReference type="InterPro" id="IPR050708">
    <property type="entry name" value="T6SS_VgrG/RHS"/>
</dbReference>
<keyword evidence="1" id="KW-0677">Repeat</keyword>
<dbReference type="GO" id="GO:0004519">
    <property type="term" value="F:endonuclease activity"/>
    <property type="evidence" value="ECO:0007669"/>
    <property type="project" value="UniProtKB-KW"/>
</dbReference>
<dbReference type="PANTHER" id="PTHR32305">
    <property type="match status" value="1"/>
</dbReference>
<dbReference type="InterPro" id="IPR001791">
    <property type="entry name" value="Laminin_G"/>
</dbReference>
<dbReference type="InterPro" id="IPR022385">
    <property type="entry name" value="Rhs_assc_core"/>
</dbReference>
<evidence type="ECO:0000256" key="1">
    <source>
        <dbReference type="ARBA" id="ARBA00022737"/>
    </source>
</evidence>